<keyword evidence="3" id="KW-1185">Reference proteome</keyword>
<dbReference type="EMBL" id="NMUH01000120">
    <property type="protein sequence ID" value="MQL72133.1"/>
    <property type="molecule type" value="Genomic_DNA"/>
</dbReference>
<dbReference type="AlphaFoldDB" id="A0A843TRQ8"/>
<evidence type="ECO:0000313" key="3">
    <source>
        <dbReference type="Proteomes" id="UP000652761"/>
    </source>
</evidence>
<feature type="region of interest" description="Disordered" evidence="1">
    <location>
        <begin position="79"/>
        <end position="120"/>
    </location>
</feature>
<comment type="caution">
    <text evidence="2">The sequence shown here is derived from an EMBL/GenBank/DDBJ whole genome shotgun (WGS) entry which is preliminary data.</text>
</comment>
<proteinExistence type="predicted"/>
<organism evidence="2 3">
    <name type="scientific">Colocasia esculenta</name>
    <name type="common">Wild taro</name>
    <name type="synonym">Arum esculentum</name>
    <dbReference type="NCBI Taxonomy" id="4460"/>
    <lineage>
        <taxon>Eukaryota</taxon>
        <taxon>Viridiplantae</taxon>
        <taxon>Streptophyta</taxon>
        <taxon>Embryophyta</taxon>
        <taxon>Tracheophyta</taxon>
        <taxon>Spermatophyta</taxon>
        <taxon>Magnoliopsida</taxon>
        <taxon>Liliopsida</taxon>
        <taxon>Araceae</taxon>
        <taxon>Aroideae</taxon>
        <taxon>Colocasieae</taxon>
        <taxon>Colocasia</taxon>
    </lineage>
</organism>
<feature type="compositionally biased region" description="Polar residues" evidence="1">
    <location>
        <begin position="79"/>
        <end position="88"/>
    </location>
</feature>
<protein>
    <submittedName>
        <fullName evidence="2">Uncharacterized protein</fullName>
    </submittedName>
</protein>
<evidence type="ECO:0000313" key="2">
    <source>
        <dbReference type="EMBL" id="MQL72133.1"/>
    </source>
</evidence>
<accession>A0A843TRQ8</accession>
<dbReference type="Proteomes" id="UP000652761">
    <property type="component" value="Unassembled WGS sequence"/>
</dbReference>
<gene>
    <name evidence="2" type="ORF">Taro_004459</name>
</gene>
<name>A0A843TRQ8_COLES</name>
<evidence type="ECO:0000256" key="1">
    <source>
        <dbReference type="SAM" id="MobiDB-lite"/>
    </source>
</evidence>
<sequence length="120" mass="12914">MDNKKPGGDLDSIISMTVQELLAIVHPSWDFCIPPTSRGRPGTVGTLGMGIPGVPSRYAAGPVRCRPVRAGFARSNRTAPSEFTYTTQDGRDHGAPLSTLKRYQADEKGRHIGPVDSSSY</sequence>
<reference evidence="2" key="1">
    <citation type="submission" date="2017-07" db="EMBL/GenBank/DDBJ databases">
        <title>Taro Niue Genome Assembly and Annotation.</title>
        <authorList>
            <person name="Atibalentja N."/>
            <person name="Keating K."/>
            <person name="Fields C.J."/>
        </authorList>
    </citation>
    <scope>NUCLEOTIDE SEQUENCE</scope>
    <source>
        <strain evidence="2">Niue_2</strain>
        <tissue evidence="2">Leaf</tissue>
    </source>
</reference>